<keyword evidence="6" id="KW-0547">Nucleotide-binding</keyword>
<dbReference type="GO" id="GO:0016887">
    <property type="term" value="F:ATP hydrolysis activity"/>
    <property type="evidence" value="ECO:0007669"/>
    <property type="project" value="InterPro"/>
</dbReference>
<sequence length="372" mass="39407">MSASTTAKAARTQAASALERFEAGELPPPGAPLLDVRHVSHWFGDQPALDNITFSIARGEVVGLIGRSGAGKSTLLRCLCALEKPAAGEITLNSVDITALPESKLVGVRRRIGLVFQHFNLLSARTAAANIALPLQIAGWSRTRIKDRVGQLLELVGMDGLGGKYPAQLSGGQKQRIGIARALAAGPDLLLSDEATSALDPEATASILQLLGNINRELGLTIVLITHEMDVVKRFAERILVLDKGRLVVDGTLAQFIRKGSDNPALTPLLAEIQPQLPEALRRRLAEGPGPGRLPVLRLFQAGPAATQPVMAMLEQRFNVAASLLQGGVSAIGDEPACDMIISLSGERAAEATVWLEGQTQCCDVVGWLCPL</sequence>
<dbReference type="PANTHER" id="PTHR43166:SF30">
    <property type="entry name" value="METHIONINE IMPORT ATP-BINDING PROTEIN METN"/>
    <property type="match status" value="1"/>
</dbReference>
<keyword evidence="9" id="KW-0029">Amino-acid transport</keyword>
<dbReference type="GO" id="GO:0005886">
    <property type="term" value="C:plasma membrane"/>
    <property type="evidence" value="ECO:0007669"/>
    <property type="project" value="UniProtKB-ARBA"/>
</dbReference>
<feature type="domain" description="ABC transporter" evidence="11">
    <location>
        <begin position="34"/>
        <end position="269"/>
    </location>
</feature>
<dbReference type="InterPro" id="IPR050086">
    <property type="entry name" value="MetN_ABC_transporter-like"/>
</dbReference>
<evidence type="ECO:0000313" key="13">
    <source>
        <dbReference type="Proteomes" id="UP000318709"/>
    </source>
</evidence>
<keyword evidence="10" id="KW-0472">Membrane</keyword>
<evidence type="ECO:0000256" key="2">
    <source>
        <dbReference type="ARBA" id="ARBA00005417"/>
    </source>
</evidence>
<dbReference type="SUPFAM" id="SSF55021">
    <property type="entry name" value="ACT-like"/>
    <property type="match status" value="1"/>
</dbReference>
<keyword evidence="13" id="KW-1185">Reference proteome</keyword>
<evidence type="ECO:0000259" key="11">
    <source>
        <dbReference type="PROSITE" id="PS50893"/>
    </source>
</evidence>
<protein>
    <recommendedName>
        <fullName evidence="3">Cell division ATP-binding protein FtsE</fullName>
    </recommendedName>
</protein>
<dbReference type="InterPro" id="IPR003593">
    <property type="entry name" value="AAA+_ATPase"/>
</dbReference>
<dbReference type="SMART" id="SM00382">
    <property type="entry name" value="AAA"/>
    <property type="match status" value="1"/>
</dbReference>
<dbReference type="KEGG" id="swf:E3E12_03080"/>
<dbReference type="FunFam" id="3.40.50.300:FF:000056">
    <property type="entry name" value="Cell division ATP-binding protein FtsE"/>
    <property type="match status" value="1"/>
</dbReference>
<dbReference type="InterPro" id="IPR045865">
    <property type="entry name" value="ACT-like_dom_sf"/>
</dbReference>
<dbReference type="GO" id="GO:0006865">
    <property type="term" value="P:amino acid transport"/>
    <property type="evidence" value="ECO:0007669"/>
    <property type="project" value="UniProtKB-KW"/>
</dbReference>
<dbReference type="EMBL" id="CP038231">
    <property type="protein sequence ID" value="QDH13350.1"/>
    <property type="molecule type" value="Genomic_DNA"/>
</dbReference>
<evidence type="ECO:0000256" key="5">
    <source>
        <dbReference type="ARBA" id="ARBA00022475"/>
    </source>
</evidence>
<name>A0A4Y6U8N1_9PROT</name>
<dbReference type="RefSeq" id="WP_141443011.1">
    <property type="nucleotide sequence ID" value="NZ_CP038231.1"/>
</dbReference>
<dbReference type="OrthoDB" id="9802264at2"/>
<dbReference type="SUPFAM" id="SSF52540">
    <property type="entry name" value="P-loop containing nucleoside triphosphate hydrolases"/>
    <property type="match status" value="1"/>
</dbReference>
<keyword evidence="7 12" id="KW-0067">ATP-binding</keyword>
<dbReference type="Pfam" id="PF00005">
    <property type="entry name" value="ABC_tran"/>
    <property type="match status" value="1"/>
</dbReference>
<dbReference type="InterPro" id="IPR003439">
    <property type="entry name" value="ABC_transporter-like_ATP-bd"/>
</dbReference>
<dbReference type="InterPro" id="IPR027417">
    <property type="entry name" value="P-loop_NTPase"/>
</dbReference>
<comment type="function">
    <text evidence="1">Part of the ABC transporter FtsEX involved in cellular division. Important for assembly or stability of the septal ring.</text>
</comment>
<dbReference type="Gene3D" id="3.30.70.260">
    <property type="match status" value="1"/>
</dbReference>
<evidence type="ECO:0000256" key="3">
    <source>
        <dbReference type="ARBA" id="ARBA00020019"/>
    </source>
</evidence>
<dbReference type="PROSITE" id="PS50893">
    <property type="entry name" value="ABC_TRANSPORTER_2"/>
    <property type="match status" value="1"/>
</dbReference>
<evidence type="ECO:0000256" key="10">
    <source>
        <dbReference type="ARBA" id="ARBA00023136"/>
    </source>
</evidence>
<comment type="similarity">
    <text evidence="2">Belongs to the ABC transporter superfamily.</text>
</comment>
<dbReference type="Pfam" id="PF09383">
    <property type="entry name" value="NIL"/>
    <property type="match status" value="1"/>
</dbReference>
<dbReference type="AlphaFoldDB" id="A0A4Y6U8N1"/>
<dbReference type="PANTHER" id="PTHR43166">
    <property type="entry name" value="AMINO ACID IMPORT ATP-BINDING PROTEIN"/>
    <property type="match status" value="1"/>
</dbReference>
<proteinExistence type="inferred from homology"/>
<reference evidence="12 13" key="1">
    <citation type="submission" date="2019-03" db="EMBL/GenBank/DDBJ databases">
        <title>The complete genome sequence of Swingsia_sp. F3b2 LMG30590(T).</title>
        <authorList>
            <person name="Chua K.-O."/>
            <person name="Chan K.-G."/>
            <person name="See-Too W.-S."/>
        </authorList>
    </citation>
    <scope>NUCLEOTIDE SEQUENCE [LARGE SCALE GENOMIC DNA]</scope>
    <source>
        <strain evidence="12 13">F3b2</strain>
    </source>
</reference>
<keyword evidence="8" id="KW-1278">Translocase</keyword>
<evidence type="ECO:0000256" key="7">
    <source>
        <dbReference type="ARBA" id="ARBA00022840"/>
    </source>
</evidence>
<dbReference type="InterPro" id="IPR018449">
    <property type="entry name" value="NIL_domain"/>
</dbReference>
<evidence type="ECO:0000256" key="6">
    <source>
        <dbReference type="ARBA" id="ARBA00022741"/>
    </source>
</evidence>
<evidence type="ECO:0000256" key="4">
    <source>
        <dbReference type="ARBA" id="ARBA00022448"/>
    </source>
</evidence>
<accession>A0A4Y6U8N1</accession>
<gene>
    <name evidence="12" type="ORF">E3E12_03080</name>
</gene>
<evidence type="ECO:0000256" key="1">
    <source>
        <dbReference type="ARBA" id="ARBA00002579"/>
    </source>
</evidence>
<dbReference type="PROSITE" id="PS00211">
    <property type="entry name" value="ABC_TRANSPORTER_1"/>
    <property type="match status" value="1"/>
</dbReference>
<dbReference type="SMART" id="SM00930">
    <property type="entry name" value="NIL"/>
    <property type="match status" value="1"/>
</dbReference>
<dbReference type="InterPro" id="IPR017871">
    <property type="entry name" value="ABC_transporter-like_CS"/>
</dbReference>
<evidence type="ECO:0000256" key="8">
    <source>
        <dbReference type="ARBA" id="ARBA00022967"/>
    </source>
</evidence>
<keyword evidence="5" id="KW-1003">Cell membrane</keyword>
<evidence type="ECO:0000256" key="9">
    <source>
        <dbReference type="ARBA" id="ARBA00022970"/>
    </source>
</evidence>
<dbReference type="Proteomes" id="UP000318709">
    <property type="component" value="Chromosome"/>
</dbReference>
<dbReference type="Gene3D" id="3.40.50.300">
    <property type="entry name" value="P-loop containing nucleotide triphosphate hydrolases"/>
    <property type="match status" value="1"/>
</dbReference>
<organism evidence="12 13">
    <name type="scientific">Formicincola oecophyllae</name>
    <dbReference type="NCBI Taxonomy" id="2558361"/>
    <lineage>
        <taxon>Bacteria</taxon>
        <taxon>Pseudomonadati</taxon>
        <taxon>Pseudomonadota</taxon>
        <taxon>Alphaproteobacteria</taxon>
        <taxon>Acetobacterales</taxon>
        <taxon>Acetobacteraceae</taxon>
        <taxon>Formicincola</taxon>
    </lineage>
</organism>
<dbReference type="GO" id="GO:0005524">
    <property type="term" value="F:ATP binding"/>
    <property type="evidence" value="ECO:0007669"/>
    <property type="project" value="UniProtKB-KW"/>
</dbReference>
<keyword evidence="4" id="KW-0813">Transport</keyword>
<evidence type="ECO:0000313" key="12">
    <source>
        <dbReference type="EMBL" id="QDH13350.1"/>
    </source>
</evidence>